<protein>
    <recommendedName>
        <fullName evidence="1">HTH luxR-type domain-containing protein</fullName>
    </recommendedName>
</protein>
<dbReference type="PANTHER" id="PTHR47691:SF3">
    <property type="entry name" value="HTH-TYPE TRANSCRIPTIONAL REGULATOR RV0890C-RELATED"/>
    <property type="match status" value="1"/>
</dbReference>
<sequence>MHGPVDHPHADAPPLPARRPRLLGRDREVHEVLAAVDAAAQAVVTVTGTGGSGKTALALEVCHRLTVQFGRRWFVDLTRVEHPDDVAVHVSHRLGLRPGRLDPDQVLVDELRRGPALLVLDNCEHVLDAVAELVGHLTAGCPELTVLATSRRPLDVPAERTVPLAPLSVTRPDGSPGAAVDLLVERARAAGADVVVDPRTTPALIEICRRLDGLPLPVVLVAHRLRGAGPAEVAEQLATDLTLPSLRGGAVHQRTMTASLDWSLDLLTAPERDLLLRAGVFVGTFDAEDCRAVCLPDAAPAAARDLLARLVDHSLLVADTTTDPTRYHLLAVVREHVRRRTGPALHAETVAAHRRHLVGTVGVAARTTPFFTRIDVRRIEIMHDDAVAALDRAVDDGDTTAVVHLLMALMRFWRVTGRIRFGVERIAASTPGLDGVELALVRLIRADLERVLGLLDDAEEHARAALATIRSAGPALAPALPTATGILGTVLADRGRYDQARDLFTEVFGLYDPAEDRRLHAVWCATLGDIELRAGRHDAARTLLLEARDVFSGQHDQPQVWLAGRVHGQLGVLARHRGELAEARELLVTGLDELAAYGALAEAAPLVEELAEILAATRREDDAAECRRAAAGMRRRVGSPHAGDDEGDEVSLGIAAVVRLVRDGAAPAGDEVLTPREDEVAELVAEGLTNPQIAARLVISPGTARTHVERIRTKLGVSTRVQVARWVMDKYVDRRTP</sequence>
<keyword evidence="3" id="KW-1185">Reference proteome</keyword>
<dbReference type="InterPro" id="IPR000792">
    <property type="entry name" value="Tscrpt_reg_LuxR_C"/>
</dbReference>
<dbReference type="CDD" id="cd06170">
    <property type="entry name" value="LuxR_C_like"/>
    <property type="match status" value="1"/>
</dbReference>
<dbReference type="SUPFAM" id="SSF52540">
    <property type="entry name" value="P-loop containing nucleoside triphosphate hydrolases"/>
    <property type="match status" value="1"/>
</dbReference>
<evidence type="ECO:0000259" key="1">
    <source>
        <dbReference type="PROSITE" id="PS50043"/>
    </source>
</evidence>
<dbReference type="PRINTS" id="PR00038">
    <property type="entry name" value="HTHLUXR"/>
</dbReference>
<dbReference type="Pfam" id="PF13424">
    <property type="entry name" value="TPR_12"/>
    <property type="match status" value="1"/>
</dbReference>
<dbReference type="Gene3D" id="3.40.50.300">
    <property type="entry name" value="P-loop containing nucleotide triphosphate hydrolases"/>
    <property type="match status" value="1"/>
</dbReference>
<dbReference type="SUPFAM" id="SSF48452">
    <property type="entry name" value="TPR-like"/>
    <property type="match status" value="1"/>
</dbReference>
<name>A0ABP8YMB9_9MICO</name>
<dbReference type="InterPro" id="IPR027417">
    <property type="entry name" value="P-loop_NTPase"/>
</dbReference>
<dbReference type="InterPro" id="IPR036388">
    <property type="entry name" value="WH-like_DNA-bd_sf"/>
</dbReference>
<dbReference type="InterPro" id="IPR016032">
    <property type="entry name" value="Sig_transdc_resp-reg_C-effctor"/>
</dbReference>
<dbReference type="Gene3D" id="1.10.10.10">
    <property type="entry name" value="Winged helix-like DNA-binding domain superfamily/Winged helix DNA-binding domain"/>
    <property type="match status" value="1"/>
</dbReference>
<dbReference type="EMBL" id="BAABID010000017">
    <property type="protein sequence ID" value="GAA4734442.1"/>
    <property type="molecule type" value="Genomic_DNA"/>
</dbReference>
<dbReference type="PANTHER" id="PTHR47691">
    <property type="entry name" value="REGULATOR-RELATED"/>
    <property type="match status" value="1"/>
</dbReference>
<evidence type="ECO:0000313" key="3">
    <source>
        <dbReference type="Proteomes" id="UP001500956"/>
    </source>
</evidence>
<comment type="caution">
    <text evidence="2">The sequence shown here is derived from an EMBL/GenBank/DDBJ whole genome shotgun (WGS) entry which is preliminary data.</text>
</comment>
<reference evidence="3" key="1">
    <citation type="journal article" date="2019" name="Int. J. Syst. Evol. Microbiol.">
        <title>The Global Catalogue of Microorganisms (GCM) 10K type strain sequencing project: providing services to taxonomists for standard genome sequencing and annotation.</title>
        <authorList>
            <consortium name="The Broad Institute Genomics Platform"/>
            <consortium name="The Broad Institute Genome Sequencing Center for Infectious Disease"/>
            <person name="Wu L."/>
            <person name="Ma J."/>
        </authorList>
    </citation>
    <scope>NUCLEOTIDE SEQUENCE [LARGE SCALE GENOMIC DNA]</scope>
    <source>
        <strain evidence="3">JCM 18063</strain>
    </source>
</reference>
<dbReference type="SUPFAM" id="SSF46894">
    <property type="entry name" value="C-terminal effector domain of the bipartite response regulators"/>
    <property type="match status" value="1"/>
</dbReference>
<evidence type="ECO:0000313" key="2">
    <source>
        <dbReference type="EMBL" id="GAA4734442.1"/>
    </source>
</evidence>
<organism evidence="2 3">
    <name type="scientific">Isoptericola chiayiensis</name>
    <dbReference type="NCBI Taxonomy" id="579446"/>
    <lineage>
        <taxon>Bacteria</taxon>
        <taxon>Bacillati</taxon>
        <taxon>Actinomycetota</taxon>
        <taxon>Actinomycetes</taxon>
        <taxon>Micrococcales</taxon>
        <taxon>Promicromonosporaceae</taxon>
        <taxon>Isoptericola</taxon>
    </lineage>
</organism>
<dbReference type="PROSITE" id="PS50043">
    <property type="entry name" value="HTH_LUXR_2"/>
    <property type="match status" value="1"/>
</dbReference>
<accession>A0ABP8YMB9</accession>
<gene>
    <name evidence="2" type="ORF">GCM10023216_28870</name>
</gene>
<dbReference type="InterPro" id="IPR011990">
    <property type="entry name" value="TPR-like_helical_dom_sf"/>
</dbReference>
<proteinExistence type="predicted"/>
<dbReference type="Pfam" id="PF00196">
    <property type="entry name" value="GerE"/>
    <property type="match status" value="1"/>
</dbReference>
<dbReference type="Gene3D" id="1.25.40.10">
    <property type="entry name" value="Tetratricopeptide repeat domain"/>
    <property type="match status" value="1"/>
</dbReference>
<dbReference type="SMART" id="SM00421">
    <property type="entry name" value="HTH_LUXR"/>
    <property type="match status" value="1"/>
</dbReference>
<dbReference type="Proteomes" id="UP001500956">
    <property type="component" value="Unassembled WGS sequence"/>
</dbReference>
<dbReference type="PRINTS" id="PR00364">
    <property type="entry name" value="DISEASERSIST"/>
</dbReference>
<dbReference type="Pfam" id="PF25872">
    <property type="entry name" value="HTH_77"/>
    <property type="match status" value="1"/>
</dbReference>
<dbReference type="InterPro" id="IPR058852">
    <property type="entry name" value="HTH_77"/>
</dbReference>
<feature type="domain" description="HTH luxR-type" evidence="1">
    <location>
        <begin position="666"/>
        <end position="731"/>
    </location>
</feature>